<reference evidence="1 2" key="2">
    <citation type="journal article" date="2012" name="Stand. Genomic Sci.">
        <title>Complete genome sequence of the facultatively anaerobic, appendaged bacterium Muricauda ruestringensis type strain (B1(T)).</title>
        <authorList>
            <person name="Huntemann M."/>
            <person name="Teshima H."/>
            <person name="Lapidus A."/>
            <person name="Nolan M."/>
            <person name="Lucas S."/>
            <person name="Hammon N."/>
            <person name="Deshpande S."/>
            <person name="Cheng J.F."/>
            <person name="Tapia R."/>
            <person name="Goodwin L.A."/>
            <person name="Pitluck S."/>
            <person name="Liolios K."/>
            <person name="Pagani I."/>
            <person name="Ivanova N."/>
            <person name="Mavromatis K."/>
            <person name="Mikhailova N."/>
            <person name="Pati A."/>
            <person name="Chen A."/>
            <person name="Palaniappan K."/>
            <person name="Land M."/>
            <person name="Hauser L."/>
            <person name="Pan C."/>
            <person name="Brambilla E.M."/>
            <person name="Rohde M."/>
            <person name="Spring S."/>
            <person name="Goker M."/>
            <person name="Detter J.C."/>
            <person name="Bristow J."/>
            <person name="Eisen J.A."/>
            <person name="Markowitz V."/>
            <person name="Hugenholtz P."/>
            <person name="Kyrpides N.C."/>
            <person name="Klenk H.P."/>
            <person name="Woyke T."/>
        </authorList>
    </citation>
    <scope>NUCLEOTIDE SEQUENCE [LARGE SCALE GENOMIC DNA]</scope>
    <source>
        <strain evidence="2">DSM 13258 / LMG 19739 / B1</strain>
    </source>
</reference>
<organism evidence="1 2">
    <name type="scientific">Allomuricauda ruestringensis (strain DSM 13258 / CIP 107369 / LMG 19739 / B1)</name>
    <name type="common">Muricauda ruestringensis</name>
    <dbReference type="NCBI Taxonomy" id="886377"/>
    <lineage>
        <taxon>Bacteria</taxon>
        <taxon>Pseudomonadati</taxon>
        <taxon>Bacteroidota</taxon>
        <taxon>Flavobacteriia</taxon>
        <taxon>Flavobacteriales</taxon>
        <taxon>Flavobacteriaceae</taxon>
        <taxon>Flagellimonas</taxon>
    </lineage>
</organism>
<sequence length="122" mass="14048">MVLIDHHNFINIDAFEAQVIRDAKSLRKFYVEINKTRKPGLPVPVVDFSQELVILVCLGEQKGDKAPVLSKLKETDEEISMVLELVEVEKDGDMTVQAINFPFYLYKMPLVDKTITFQRIDH</sequence>
<dbReference type="AlphaFoldDB" id="G2PNG4"/>
<dbReference type="EMBL" id="CP002999">
    <property type="protein sequence ID" value="AEM71344.1"/>
    <property type="molecule type" value="Genomic_DNA"/>
</dbReference>
<proteinExistence type="predicted"/>
<keyword evidence="2" id="KW-1185">Reference proteome</keyword>
<evidence type="ECO:0000313" key="2">
    <source>
        <dbReference type="Proteomes" id="UP000008908"/>
    </source>
</evidence>
<reference evidence="2" key="1">
    <citation type="submission" date="2011-08" db="EMBL/GenBank/DDBJ databases">
        <title>The complete genome of Muricauda ruestringensis DSM 13258.</title>
        <authorList>
            <person name="Lucas S."/>
            <person name="Han J."/>
            <person name="Lapidus A."/>
            <person name="Bruce D."/>
            <person name="Goodwin L."/>
            <person name="Pitluck S."/>
            <person name="Peters L."/>
            <person name="Kyrpides N."/>
            <person name="Mavromatis K."/>
            <person name="Ivanova N."/>
            <person name="Ovchinnikova G."/>
            <person name="Teshima H."/>
            <person name="Detter J.C."/>
            <person name="Tapia R."/>
            <person name="Han C."/>
            <person name="Land M."/>
            <person name="Hauser L."/>
            <person name="Markowitz V."/>
            <person name="Cheng J.-F."/>
            <person name="Hugenholtz P."/>
            <person name="Woyke T."/>
            <person name="Wu D."/>
            <person name="Spring S."/>
            <person name="Schroeder M."/>
            <person name="Brambilla E."/>
            <person name="Klenk H.-P."/>
            <person name="Eisen J.A."/>
        </authorList>
    </citation>
    <scope>NUCLEOTIDE SEQUENCE [LARGE SCALE GENOMIC DNA]</scope>
    <source>
        <strain evidence="2">DSM 13258 / LMG 19739 / B1</strain>
    </source>
</reference>
<protein>
    <submittedName>
        <fullName evidence="1">Uncharacterized protein</fullName>
    </submittedName>
</protein>
<dbReference type="KEGG" id="mrs:Murru_2306"/>
<name>G2PNG4_ALLRU</name>
<dbReference type="eggNOG" id="ENOG5032Y9F">
    <property type="taxonomic scope" value="Bacteria"/>
</dbReference>
<dbReference type="STRING" id="886377.Murru_2306"/>
<dbReference type="HOGENOM" id="CLU_149183_0_0_10"/>
<dbReference type="Proteomes" id="UP000008908">
    <property type="component" value="Chromosome"/>
</dbReference>
<gene>
    <name evidence="1" type="ordered locus">Murru_2306</name>
</gene>
<accession>G2PNG4</accession>
<evidence type="ECO:0000313" key="1">
    <source>
        <dbReference type="EMBL" id="AEM71344.1"/>
    </source>
</evidence>